<evidence type="ECO:0000256" key="2">
    <source>
        <dbReference type="ARBA" id="ARBA00022989"/>
    </source>
</evidence>
<feature type="transmembrane region" description="Helical" evidence="4">
    <location>
        <begin position="80"/>
        <end position="98"/>
    </location>
</feature>
<dbReference type="Pfam" id="PF07690">
    <property type="entry name" value="MFS_1"/>
    <property type="match status" value="1"/>
</dbReference>
<keyword evidence="1 4" id="KW-0812">Transmembrane</keyword>
<accession>A0A6J4U721</accession>
<organism evidence="6">
    <name type="scientific">uncultured Thermomicrobiales bacterium</name>
    <dbReference type="NCBI Taxonomy" id="1645740"/>
    <lineage>
        <taxon>Bacteria</taxon>
        <taxon>Pseudomonadati</taxon>
        <taxon>Thermomicrobiota</taxon>
        <taxon>Thermomicrobia</taxon>
        <taxon>Thermomicrobiales</taxon>
        <taxon>environmental samples</taxon>
    </lineage>
</organism>
<feature type="transmembrane region" description="Helical" evidence="4">
    <location>
        <begin position="376"/>
        <end position="400"/>
    </location>
</feature>
<feature type="transmembrane region" description="Helical" evidence="4">
    <location>
        <begin position="345"/>
        <end position="364"/>
    </location>
</feature>
<evidence type="ECO:0000259" key="5">
    <source>
        <dbReference type="PROSITE" id="PS50850"/>
    </source>
</evidence>
<dbReference type="SUPFAM" id="SSF103473">
    <property type="entry name" value="MFS general substrate transporter"/>
    <property type="match status" value="1"/>
</dbReference>
<dbReference type="GO" id="GO:0022857">
    <property type="term" value="F:transmembrane transporter activity"/>
    <property type="evidence" value="ECO:0007669"/>
    <property type="project" value="InterPro"/>
</dbReference>
<feature type="transmembrane region" description="Helical" evidence="4">
    <location>
        <begin position="142"/>
        <end position="165"/>
    </location>
</feature>
<proteinExistence type="predicted"/>
<keyword evidence="2 4" id="KW-1133">Transmembrane helix</keyword>
<evidence type="ECO:0000256" key="1">
    <source>
        <dbReference type="ARBA" id="ARBA00022692"/>
    </source>
</evidence>
<keyword evidence="3 4" id="KW-0472">Membrane</keyword>
<dbReference type="InterPro" id="IPR036259">
    <property type="entry name" value="MFS_trans_sf"/>
</dbReference>
<dbReference type="PROSITE" id="PS50850">
    <property type="entry name" value="MFS"/>
    <property type="match status" value="1"/>
</dbReference>
<sequence length="431" mass="43791">MRGVTRVRSVLRNQALLTLMFGHFSNDLLAGFLTVFLPVARDRFDLSNGQAGLIALAYASASSLSQPFFGWAADRRFRGWLPPAVLIWGGLCTAAYGLAPSYAVLIGCAAAAGIASGAYHPLGASAASAVTDLGTRNTAMSLYTVGGTSGFALGPVVGVMALWGFGARGSVVFFPLALLAATAMVRQMPRVTARLTARAADAEAASYATPGRTVADGAATPWPVLARVVGVVMLRSWIFLSVLQFLPIWYDDLGYGGEFYGPLVSTVILAGAAGTLTGGYLADRIGGRTVLLVSLLGSLPFLILISAVPGPLVFVAGAAFGLTADSSLAVTLVAAQRLLPGRTGVASGIILGLGFVTGGIGVPVTGRIADAVGIPVALALLTPFGLAAAALALTIPAAVLSTKQDHRSGAPEGVDEANGASAIPRVALPSE</sequence>
<feature type="domain" description="Major facilitator superfamily (MFS) profile" evidence="5">
    <location>
        <begin position="15"/>
        <end position="406"/>
    </location>
</feature>
<feature type="transmembrane region" description="Helical" evidence="4">
    <location>
        <begin position="314"/>
        <end position="333"/>
    </location>
</feature>
<reference evidence="6" key="1">
    <citation type="submission" date="2020-02" db="EMBL/GenBank/DDBJ databases">
        <authorList>
            <person name="Meier V. D."/>
        </authorList>
    </citation>
    <scope>NUCLEOTIDE SEQUENCE</scope>
    <source>
        <strain evidence="6">AVDCRST_MAG70</strain>
    </source>
</reference>
<dbReference type="InterPro" id="IPR011701">
    <property type="entry name" value="MFS"/>
</dbReference>
<dbReference type="PANTHER" id="PTHR43129:SF1">
    <property type="entry name" value="FOSMIDOMYCIN RESISTANCE PROTEIN"/>
    <property type="match status" value="1"/>
</dbReference>
<protein>
    <recommendedName>
        <fullName evidence="5">Major facilitator superfamily (MFS) profile domain-containing protein</fullName>
    </recommendedName>
</protein>
<dbReference type="Gene3D" id="1.20.1250.20">
    <property type="entry name" value="MFS general substrate transporter like domains"/>
    <property type="match status" value="2"/>
</dbReference>
<evidence type="ECO:0000256" key="3">
    <source>
        <dbReference type="ARBA" id="ARBA00023136"/>
    </source>
</evidence>
<feature type="transmembrane region" description="Helical" evidence="4">
    <location>
        <begin position="262"/>
        <end position="282"/>
    </location>
</feature>
<feature type="transmembrane region" description="Helical" evidence="4">
    <location>
        <begin position="228"/>
        <end position="250"/>
    </location>
</feature>
<dbReference type="GO" id="GO:0005886">
    <property type="term" value="C:plasma membrane"/>
    <property type="evidence" value="ECO:0007669"/>
    <property type="project" value="TreeGrafter"/>
</dbReference>
<evidence type="ECO:0000313" key="6">
    <source>
        <dbReference type="EMBL" id="CAA9541608.1"/>
    </source>
</evidence>
<dbReference type="AlphaFoldDB" id="A0A6J4U721"/>
<feature type="transmembrane region" description="Helical" evidence="4">
    <location>
        <begin position="171"/>
        <end position="188"/>
    </location>
</feature>
<dbReference type="PANTHER" id="PTHR43129">
    <property type="entry name" value="FOSMIDOMYCIN RESISTANCE PROTEIN"/>
    <property type="match status" value="1"/>
</dbReference>
<feature type="transmembrane region" description="Helical" evidence="4">
    <location>
        <begin position="104"/>
        <end position="130"/>
    </location>
</feature>
<name>A0A6J4U721_9BACT</name>
<dbReference type="EMBL" id="CADCWH010000024">
    <property type="protein sequence ID" value="CAA9541608.1"/>
    <property type="molecule type" value="Genomic_DNA"/>
</dbReference>
<dbReference type="CDD" id="cd17478">
    <property type="entry name" value="MFS_FsR"/>
    <property type="match status" value="1"/>
</dbReference>
<dbReference type="InterPro" id="IPR020846">
    <property type="entry name" value="MFS_dom"/>
</dbReference>
<feature type="transmembrane region" description="Helical" evidence="4">
    <location>
        <begin position="289"/>
        <end position="308"/>
    </location>
</feature>
<gene>
    <name evidence="6" type="ORF">AVDCRST_MAG70-155</name>
</gene>
<feature type="transmembrane region" description="Helical" evidence="4">
    <location>
        <begin position="16"/>
        <end position="39"/>
    </location>
</feature>
<feature type="transmembrane region" description="Helical" evidence="4">
    <location>
        <begin position="51"/>
        <end position="73"/>
    </location>
</feature>
<evidence type="ECO:0000256" key="4">
    <source>
        <dbReference type="SAM" id="Phobius"/>
    </source>
</evidence>